<dbReference type="EMBL" id="JAFJYC010000001">
    <property type="protein sequence ID" value="MBT9431160.1"/>
    <property type="molecule type" value="Genomic_DNA"/>
</dbReference>
<feature type="compositionally biased region" description="Polar residues" evidence="1">
    <location>
        <begin position="66"/>
        <end position="77"/>
    </location>
</feature>
<reference evidence="3 4" key="1">
    <citation type="journal article" date="2021" name="Genome Biol. Evol.">
        <title>The evolution of interdependence in a four-way mealybug symbiosis.</title>
        <authorList>
            <person name="Garber A.I."/>
            <person name="Kupper M."/>
            <person name="Laetsch D.R."/>
            <person name="Weldon S.R."/>
            <person name="Ladinsky M.S."/>
            <person name="Bjorkman P.J."/>
            <person name="McCutcheon J.P."/>
        </authorList>
    </citation>
    <scope>NUCLEOTIDE SEQUENCE [LARGE SCALE GENOMIC DNA]</scope>
    <source>
        <strain evidence="3">SOD</strain>
    </source>
</reference>
<sequence length="83" mass="8640">MKNMRLFIFAVALSLLSSGAMAAGLRPTADCLPLTLAATSSHSGLTLYSGEPGDKVSGDHSPSYPPTSLSGQRNMHSTAVIYN</sequence>
<evidence type="ECO:0000313" key="3">
    <source>
        <dbReference type="EMBL" id="MBT9431160.1"/>
    </source>
</evidence>
<feature type="chain" id="PRO_5046035015" evidence="2">
    <location>
        <begin position="23"/>
        <end position="83"/>
    </location>
</feature>
<evidence type="ECO:0000256" key="2">
    <source>
        <dbReference type="SAM" id="SignalP"/>
    </source>
</evidence>
<dbReference type="Proteomes" id="UP000811282">
    <property type="component" value="Unassembled WGS sequence"/>
</dbReference>
<name>A0ABS5Y9E2_9GAMM</name>
<comment type="caution">
    <text evidence="3">The sequence shown here is derived from an EMBL/GenBank/DDBJ whole genome shotgun (WGS) entry which is preliminary data.</text>
</comment>
<feature type="region of interest" description="Disordered" evidence="1">
    <location>
        <begin position="48"/>
        <end position="83"/>
    </location>
</feature>
<accession>A0ABS5Y9E2</accession>
<gene>
    <name evidence="3" type="ORF">JZM24_01460</name>
</gene>
<organism evidence="3 4">
    <name type="scientific">Candidatus Sodalis endolongispinus</name>
    <dbReference type="NCBI Taxonomy" id="2812662"/>
    <lineage>
        <taxon>Bacteria</taxon>
        <taxon>Pseudomonadati</taxon>
        <taxon>Pseudomonadota</taxon>
        <taxon>Gammaproteobacteria</taxon>
        <taxon>Enterobacterales</taxon>
        <taxon>Bruguierivoracaceae</taxon>
        <taxon>Sodalis</taxon>
    </lineage>
</organism>
<keyword evidence="2" id="KW-0732">Signal</keyword>
<proteinExistence type="predicted"/>
<evidence type="ECO:0000256" key="1">
    <source>
        <dbReference type="SAM" id="MobiDB-lite"/>
    </source>
</evidence>
<feature type="signal peptide" evidence="2">
    <location>
        <begin position="1"/>
        <end position="22"/>
    </location>
</feature>
<protein>
    <submittedName>
        <fullName evidence="3">Uncharacterized protein</fullName>
    </submittedName>
</protein>
<evidence type="ECO:0000313" key="4">
    <source>
        <dbReference type="Proteomes" id="UP000811282"/>
    </source>
</evidence>
<keyword evidence="4" id="KW-1185">Reference proteome</keyword>
<dbReference type="RefSeq" id="WP_215668321.1">
    <property type="nucleotide sequence ID" value="NZ_JAFJYC010000001.1"/>
</dbReference>